<evidence type="ECO:0000256" key="4">
    <source>
        <dbReference type="ARBA" id="ARBA00022487"/>
    </source>
</evidence>
<name>A0A9P6W4B2_RHOMI</name>
<dbReference type="Proteomes" id="UP000777482">
    <property type="component" value="Unassembled WGS sequence"/>
</dbReference>
<evidence type="ECO:0000256" key="10">
    <source>
        <dbReference type="SAM" id="MobiDB-lite"/>
    </source>
</evidence>
<feature type="region of interest" description="Disordered" evidence="10">
    <location>
        <begin position="81"/>
        <end position="102"/>
    </location>
</feature>
<organism evidence="12 13">
    <name type="scientific">Rhodotorula mucilaginosa</name>
    <name type="common">Yeast</name>
    <name type="synonym">Rhodotorula rubra</name>
    <dbReference type="NCBI Taxonomy" id="5537"/>
    <lineage>
        <taxon>Eukaryota</taxon>
        <taxon>Fungi</taxon>
        <taxon>Dikarya</taxon>
        <taxon>Basidiomycota</taxon>
        <taxon>Pucciniomycotina</taxon>
        <taxon>Microbotryomycetes</taxon>
        <taxon>Sporidiobolales</taxon>
        <taxon>Sporidiobolaceae</taxon>
        <taxon>Rhodotorula</taxon>
    </lineage>
</organism>
<dbReference type="AlphaFoldDB" id="A0A9P6W4B2"/>
<feature type="compositionally biased region" description="Low complexity" evidence="10">
    <location>
        <begin position="93"/>
        <end position="102"/>
    </location>
</feature>
<feature type="region of interest" description="Disordered" evidence="10">
    <location>
        <begin position="262"/>
        <end position="283"/>
    </location>
</feature>
<dbReference type="Pfam" id="PF02230">
    <property type="entry name" value="Abhydrolase_2"/>
    <property type="match status" value="1"/>
</dbReference>
<evidence type="ECO:0000256" key="6">
    <source>
        <dbReference type="ARBA" id="ARBA00022832"/>
    </source>
</evidence>
<evidence type="ECO:0000259" key="11">
    <source>
        <dbReference type="Pfam" id="PF02230"/>
    </source>
</evidence>
<feature type="domain" description="Phospholipase/carboxylesterase/thioesterase" evidence="11">
    <location>
        <begin position="379"/>
        <end position="536"/>
    </location>
</feature>
<dbReference type="EC" id="3.1.2.22" evidence="2"/>
<dbReference type="InterPro" id="IPR050565">
    <property type="entry name" value="LYPA1-2/EST-like"/>
</dbReference>
<feature type="compositionally biased region" description="Pro residues" evidence="10">
    <location>
        <begin position="81"/>
        <end position="92"/>
    </location>
</feature>
<keyword evidence="5" id="KW-0378">Hydrolase</keyword>
<evidence type="ECO:0000256" key="5">
    <source>
        <dbReference type="ARBA" id="ARBA00022801"/>
    </source>
</evidence>
<dbReference type="GO" id="GO:0052689">
    <property type="term" value="F:carboxylic ester hydrolase activity"/>
    <property type="evidence" value="ECO:0007669"/>
    <property type="project" value="UniProtKB-KW"/>
</dbReference>
<evidence type="ECO:0000256" key="9">
    <source>
        <dbReference type="ARBA" id="ARBA00047337"/>
    </source>
</evidence>
<dbReference type="GO" id="GO:0006631">
    <property type="term" value="P:fatty acid metabolic process"/>
    <property type="evidence" value="ECO:0007669"/>
    <property type="project" value="UniProtKB-KW"/>
</dbReference>
<dbReference type="OrthoDB" id="2418081at2759"/>
<evidence type="ECO:0000256" key="1">
    <source>
        <dbReference type="ARBA" id="ARBA00006499"/>
    </source>
</evidence>
<dbReference type="EMBL" id="PUHQ01000020">
    <property type="protein sequence ID" value="KAG0663380.1"/>
    <property type="molecule type" value="Genomic_DNA"/>
</dbReference>
<sequence length="545" mass="60027">MHVSTESSRSPLELAEASRLAYESLTDAQAMFKRALTATAPCLKPQPTAAPAPLRRVRDPLLSSPSAQHYTLESGHSFIVRPPPSVVPPTHPFLPQSSTDSSPAFAASPFGASTASGSSSSLLLLPSNHYSIEHQHRLPSTRRGPSTNTTTTTVLLSADQITRLQSLRRTNPAKWTRSALAREFNVPQHVVGRFGWGEGVEAKQAERERRRQVDAIQSTTAFLCSFARHSPIKALVALLLLATVLLFRLLQQPRLLLASEPHPVHHHHQQQQHTPDKPLDFATLSPLYKNNNDKMVVNPLVIEPLGKHTASIIFSQLRLPSLASPSFERSQTDPELSEIQWSRRYFGRMGASRHEFEAKAPVPAHPFRPPDRVRPLLCPVQPVTANGGYRMPSWFDIQEFNPRSGIRADDEPGMLSSVRTIQQLISSELEAGIPSDRILVGGFSQGAVIAYLTGITSERKLAGVVALSGFLGMAGKIKSHGHGDADPVVEYKWGQKTTETLKELGFTDITFKTYPGMEHSFCDAEQRDLEEFIQRVIPATTTTDA</sequence>
<evidence type="ECO:0000313" key="12">
    <source>
        <dbReference type="EMBL" id="KAG0663380.1"/>
    </source>
</evidence>
<comment type="similarity">
    <text evidence="1">Belongs to the AB hydrolase superfamily. AB hydrolase 2 family.</text>
</comment>
<evidence type="ECO:0000256" key="7">
    <source>
        <dbReference type="ARBA" id="ARBA00029392"/>
    </source>
</evidence>
<dbReference type="Pfam" id="PF12824">
    <property type="entry name" value="MRP-L20"/>
    <property type="match status" value="1"/>
</dbReference>
<proteinExistence type="inferred from homology"/>
<dbReference type="SUPFAM" id="SSF53474">
    <property type="entry name" value="alpha/beta-Hydrolases"/>
    <property type="match status" value="1"/>
</dbReference>
<keyword evidence="4" id="KW-0719">Serine esterase</keyword>
<dbReference type="GO" id="GO:0008474">
    <property type="term" value="F:palmitoyl-(protein) hydrolase activity"/>
    <property type="evidence" value="ECO:0007669"/>
    <property type="project" value="UniProtKB-EC"/>
</dbReference>
<dbReference type="PANTHER" id="PTHR10655:SF17">
    <property type="entry name" value="LYSOPHOSPHOLIPASE-LIKE PROTEIN 1"/>
    <property type="match status" value="1"/>
</dbReference>
<evidence type="ECO:0000256" key="8">
    <source>
        <dbReference type="ARBA" id="ARBA00031195"/>
    </source>
</evidence>
<gene>
    <name evidence="12" type="ORF">C6P46_002719</name>
</gene>
<protein>
    <recommendedName>
        <fullName evidence="3">Acyl-protein thioesterase 1</fullName>
        <ecNumber evidence="2">3.1.2.22</ecNumber>
    </recommendedName>
    <alternativeName>
        <fullName evidence="8">Palmitoyl-protein hydrolase</fullName>
    </alternativeName>
</protein>
<comment type="catalytic activity">
    <reaction evidence="9">
        <text>S-hexadecanoyl-L-cysteinyl-[protein] + H2O = L-cysteinyl-[protein] + hexadecanoate + H(+)</text>
        <dbReference type="Rhea" id="RHEA:19233"/>
        <dbReference type="Rhea" id="RHEA-COMP:10131"/>
        <dbReference type="Rhea" id="RHEA-COMP:11032"/>
        <dbReference type="ChEBI" id="CHEBI:7896"/>
        <dbReference type="ChEBI" id="CHEBI:15377"/>
        <dbReference type="ChEBI" id="CHEBI:15378"/>
        <dbReference type="ChEBI" id="CHEBI:29950"/>
        <dbReference type="ChEBI" id="CHEBI:74151"/>
        <dbReference type="EC" id="3.1.2.22"/>
    </reaction>
</comment>
<keyword evidence="13" id="KW-1185">Reference proteome</keyword>
<keyword evidence="6" id="KW-0443">Lipid metabolism</keyword>
<accession>A0A9P6W4B2</accession>
<reference evidence="12 13" key="1">
    <citation type="submission" date="2020-11" db="EMBL/GenBank/DDBJ databases">
        <title>Kefir isolates.</title>
        <authorList>
            <person name="Marcisauskas S."/>
            <person name="Kim Y."/>
            <person name="Blasche S."/>
        </authorList>
    </citation>
    <scope>NUCLEOTIDE SEQUENCE [LARGE SCALE GENOMIC DNA]</scope>
    <source>
        <strain evidence="12 13">KR</strain>
    </source>
</reference>
<dbReference type="InterPro" id="IPR029058">
    <property type="entry name" value="AB_hydrolase_fold"/>
</dbReference>
<evidence type="ECO:0000313" key="13">
    <source>
        <dbReference type="Proteomes" id="UP000777482"/>
    </source>
</evidence>
<keyword evidence="6" id="KW-0276">Fatty acid metabolism</keyword>
<dbReference type="InterPro" id="IPR003140">
    <property type="entry name" value="PLipase/COase/thioEstase"/>
</dbReference>
<comment type="function">
    <text evidence="7">Hydrolyzes fatty acids from S-acylated cysteine residues in proteins with a strong preference for palmitoylated G-alpha proteins over other acyl substrates. Mediates the deacylation of G-alpha proteins such as GPA1 in vivo, but has weak or no activity toward palmitoylated Ras proteins. Has weak lysophospholipase activity in vitro; however such activity may not exist in vivo.</text>
</comment>
<evidence type="ECO:0000256" key="2">
    <source>
        <dbReference type="ARBA" id="ARBA00012423"/>
    </source>
</evidence>
<dbReference type="GO" id="GO:0005737">
    <property type="term" value="C:cytoplasm"/>
    <property type="evidence" value="ECO:0007669"/>
    <property type="project" value="TreeGrafter"/>
</dbReference>
<comment type="caution">
    <text evidence="12">The sequence shown here is derived from an EMBL/GenBank/DDBJ whole genome shotgun (WGS) entry which is preliminary data.</text>
</comment>
<dbReference type="PANTHER" id="PTHR10655">
    <property type="entry name" value="LYSOPHOSPHOLIPASE-RELATED"/>
    <property type="match status" value="1"/>
</dbReference>
<evidence type="ECO:0000256" key="3">
    <source>
        <dbReference type="ARBA" id="ARBA00014923"/>
    </source>
</evidence>
<dbReference type="Gene3D" id="3.40.50.1820">
    <property type="entry name" value="alpha/beta hydrolase"/>
    <property type="match status" value="1"/>
</dbReference>